<sequence>MSSRLTVPVSKLTRSISTSPSVARASSVSKTVAAATATSTRRRPSKVSSPVNDEASTETTRAAHTSSSTTSPSPHRPSLPTVRTIPLMQGFRTSAPKPAQADRSTIDFAVLPDLFSSSSPETENFYIRVPLLPDNHSPPEGVRLPEAVDLPLARPEISVVAANPDLVLPSALTEVEGMGVDGVELSFAHDLHSTNSTPAREHEAGMLRDIWKGLMDDVFGEEKKPAL</sequence>
<proteinExistence type="predicted"/>
<evidence type="ECO:0000313" key="2">
    <source>
        <dbReference type="EMBL" id="KAK1760594.1"/>
    </source>
</evidence>
<evidence type="ECO:0000313" key="3">
    <source>
        <dbReference type="Proteomes" id="UP001239445"/>
    </source>
</evidence>
<evidence type="ECO:0000256" key="1">
    <source>
        <dbReference type="SAM" id="MobiDB-lite"/>
    </source>
</evidence>
<organism evidence="2 3">
    <name type="scientific">Echria macrotheca</name>
    <dbReference type="NCBI Taxonomy" id="438768"/>
    <lineage>
        <taxon>Eukaryota</taxon>
        <taxon>Fungi</taxon>
        <taxon>Dikarya</taxon>
        <taxon>Ascomycota</taxon>
        <taxon>Pezizomycotina</taxon>
        <taxon>Sordariomycetes</taxon>
        <taxon>Sordariomycetidae</taxon>
        <taxon>Sordariales</taxon>
        <taxon>Schizotheciaceae</taxon>
        <taxon>Echria</taxon>
    </lineage>
</organism>
<comment type="caution">
    <text evidence="2">The sequence shown here is derived from an EMBL/GenBank/DDBJ whole genome shotgun (WGS) entry which is preliminary data.</text>
</comment>
<gene>
    <name evidence="2" type="ORF">QBC47DRAFT_427904</name>
</gene>
<feature type="compositionally biased region" description="Low complexity" evidence="1">
    <location>
        <begin position="21"/>
        <end position="39"/>
    </location>
</feature>
<accession>A0AAJ0BP55</accession>
<dbReference type="Proteomes" id="UP001239445">
    <property type="component" value="Unassembled WGS sequence"/>
</dbReference>
<name>A0AAJ0BP55_9PEZI</name>
<dbReference type="EMBL" id="MU839827">
    <property type="protein sequence ID" value="KAK1760594.1"/>
    <property type="molecule type" value="Genomic_DNA"/>
</dbReference>
<keyword evidence="3" id="KW-1185">Reference proteome</keyword>
<feature type="region of interest" description="Disordered" evidence="1">
    <location>
        <begin position="1"/>
        <end position="81"/>
    </location>
</feature>
<reference evidence="2" key="1">
    <citation type="submission" date="2023-06" db="EMBL/GenBank/DDBJ databases">
        <title>Genome-scale phylogeny and comparative genomics of the fungal order Sordariales.</title>
        <authorList>
            <consortium name="Lawrence Berkeley National Laboratory"/>
            <person name="Hensen N."/>
            <person name="Bonometti L."/>
            <person name="Westerberg I."/>
            <person name="Brannstrom I.O."/>
            <person name="Guillou S."/>
            <person name="Cros-Aarteil S."/>
            <person name="Calhoun S."/>
            <person name="Haridas S."/>
            <person name="Kuo A."/>
            <person name="Mondo S."/>
            <person name="Pangilinan J."/>
            <person name="Riley R."/>
            <person name="Labutti K."/>
            <person name="Andreopoulos B."/>
            <person name="Lipzen A."/>
            <person name="Chen C."/>
            <person name="Yanf M."/>
            <person name="Daum C."/>
            <person name="Ng V."/>
            <person name="Clum A."/>
            <person name="Steindorff A."/>
            <person name="Ohm R."/>
            <person name="Martin F."/>
            <person name="Silar P."/>
            <person name="Natvig D."/>
            <person name="Lalanne C."/>
            <person name="Gautier V."/>
            <person name="Ament-Velasquez S.L."/>
            <person name="Kruys A."/>
            <person name="Hutchinson M.I."/>
            <person name="Powell A.J."/>
            <person name="Barry K."/>
            <person name="Miller A.N."/>
            <person name="Grigoriev I.V."/>
            <person name="Debuchy R."/>
            <person name="Gladieux P."/>
            <person name="Thoren M.H."/>
            <person name="Johannesson H."/>
        </authorList>
    </citation>
    <scope>NUCLEOTIDE SEQUENCE</scope>
    <source>
        <strain evidence="2">PSN4</strain>
    </source>
</reference>
<dbReference type="AlphaFoldDB" id="A0AAJ0BP55"/>
<feature type="compositionally biased region" description="Low complexity" evidence="1">
    <location>
        <begin position="57"/>
        <end position="78"/>
    </location>
</feature>
<protein>
    <submittedName>
        <fullName evidence="2">Uncharacterized protein</fullName>
    </submittedName>
</protein>